<name>A0A016WQH2_9BILA</name>
<gene>
    <name evidence="2" type="primary">Acey_s0574.g176</name>
    <name evidence="2" type="ORF">Y032_0574g176</name>
</gene>
<proteinExistence type="predicted"/>
<evidence type="ECO:0000259" key="1">
    <source>
        <dbReference type="Pfam" id="PF00188"/>
    </source>
</evidence>
<keyword evidence="3" id="KW-1185">Reference proteome</keyword>
<dbReference type="EMBL" id="JARK01000174">
    <property type="protein sequence ID" value="EYC41283.1"/>
    <property type="molecule type" value="Genomic_DNA"/>
</dbReference>
<organism evidence="2 3">
    <name type="scientific">Ancylostoma ceylanicum</name>
    <dbReference type="NCBI Taxonomy" id="53326"/>
    <lineage>
        <taxon>Eukaryota</taxon>
        <taxon>Metazoa</taxon>
        <taxon>Ecdysozoa</taxon>
        <taxon>Nematoda</taxon>
        <taxon>Chromadorea</taxon>
        <taxon>Rhabditida</taxon>
        <taxon>Rhabditina</taxon>
        <taxon>Rhabditomorpha</taxon>
        <taxon>Strongyloidea</taxon>
        <taxon>Ancylostomatidae</taxon>
        <taxon>Ancylostomatinae</taxon>
        <taxon>Ancylostoma</taxon>
    </lineage>
</organism>
<sequence length="153" mass="16822">MDRCRDAAWHSACLSPSSTDNALTTLSRTLSPFLPRRDTCPDSPGCLKLSAMKEWWSPLEKAKNLGDNPTYTAEIRDGPLKYFANIAYEQTTKIGCAVETCTKQGRLVIDCRYNTLISDDEVIYTTGKVCSKCRDTADTTQCSALGGLCVKPP</sequence>
<dbReference type="AlphaFoldDB" id="A0A016WQH2"/>
<reference evidence="3" key="1">
    <citation type="journal article" date="2015" name="Nat. Genet.">
        <title>The genome and transcriptome of the zoonotic hookworm Ancylostoma ceylanicum identify infection-specific gene families.</title>
        <authorList>
            <person name="Schwarz E.M."/>
            <person name="Hu Y."/>
            <person name="Antoshechkin I."/>
            <person name="Miller M.M."/>
            <person name="Sternberg P.W."/>
            <person name="Aroian R.V."/>
        </authorList>
    </citation>
    <scope>NUCLEOTIDE SEQUENCE</scope>
    <source>
        <strain evidence="3">HY135</strain>
    </source>
</reference>
<dbReference type="Gene3D" id="3.40.33.10">
    <property type="entry name" value="CAP"/>
    <property type="match status" value="1"/>
</dbReference>
<dbReference type="InterPro" id="IPR035940">
    <property type="entry name" value="CAP_sf"/>
</dbReference>
<feature type="domain" description="SCP" evidence="1">
    <location>
        <begin position="50"/>
        <end position="107"/>
    </location>
</feature>
<dbReference type="InterPro" id="IPR014044">
    <property type="entry name" value="CAP_dom"/>
</dbReference>
<dbReference type="Proteomes" id="UP000024635">
    <property type="component" value="Unassembled WGS sequence"/>
</dbReference>
<dbReference type="Pfam" id="PF00188">
    <property type="entry name" value="CAP"/>
    <property type="match status" value="1"/>
</dbReference>
<dbReference type="SUPFAM" id="SSF55797">
    <property type="entry name" value="PR-1-like"/>
    <property type="match status" value="1"/>
</dbReference>
<accession>A0A016WQH2</accession>
<dbReference type="OrthoDB" id="414826at2759"/>
<protein>
    <recommendedName>
        <fullName evidence="1">SCP domain-containing protein</fullName>
    </recommendedName>
</protein>
<comment type="caution">
    <text evidence="2">The sequence shown here is derived from an EMBL/GenBank/DDBJ whole genome shotgun (WGS) entry which is preliminary data.</text>
</comment>
<evidence type="ECO:0000313" key="3">
    <source>
        <dbReference type="Proteomes" id="UP000024635"/>
    </source>
</evidence>
<evidence type="ECO:0000313" key="2">
    <source>
        <dbReference type="EMBL" id="EYC41283.1"/>
    </source>
</evidence>